<dbReference type="InterPro" id="IPR050883">
    <property type="entry name" value="PNGase"/>
</dbReference>
<dbReference type="Gene3D" id="1.20.1050.60">
    <property type="entry name" value="alpha-1,2-mannosidase"/>
    <property type="match status" value="1"/>
</dbReference>
<dbReference type="AlphaFoldDB" id="A0A1G6XZ07"/>
<evidence type="ECO:0000313" key="8">
    <source>
        <dbReference type="Proteomes" id="UP000199072"/>
    </source>
</evidence>
<dbReference type="NCBIfam" id="TIGR01180">
    <property type="entry name" value="aman2_put"/>
    <property type="match status" value="1"/>
</dbReference>
<dbReference type="Gene3D" id="1.20.1610.10">
    <property type="entry name" value="alpha-1,2-mannosidases domains"/>
    <property type="match status" value="1"/>
</dbReference>
<dbReference type="Proteomes" id="UP000199072">
    <property type="component" value="Unassembled WGS sequence"/>
</dbReference>
<dbReference type="SUPFAM" id="SSF48208">
    <property type="entry name" value="Six-hairpin glycosidases"/>
    <property type="match status" value="1"/>
</dbReference>
<evidence type="ECO:0000256" key="1">
    <source>
        <dbReference type="ARBA" id="ARBA00001913"/>
    </source>
</evidence>
<comment type="cofactor">
    <cofactor evidence="1">
        <name>Ca(2+)</name>
        <dbReference type="ChEBI" id="CHEBI:29108"/>
    </cofactor>
</comment>
<feature type="chain" id="PRO_5011689404" evidence="4">
    <location>
        <begin position="30"/>
        <end position="767"/>
    </location>
</feature>
<name>A0A1G6XZ07_9SPHI</name>
<dbReference type="PANTHER" id="PTHR12143:SF39">
    <property type="entry name" value="SECRETED PROTEIN"/>
    <property type="match status" value="1"/>
</dbReference>
<evidence type="ECO:0000259" key="6">
    <source>
        <dbReference type="Pfam" id="PF17678"/>
    </source>
</evidence>
<proteinExistence type="predicted"/>
<dbReference type="GO" id="GO:0005829">
    <property type="term" value="C:cytosol"/>
    <property type="evidence" value="ECO:0007669"/>
    <property type="project" value="TreeGrafter"/>
</dbReference>
<dbReference type="GO" id="GO:0006516">
    <property type="term" value="P:glycoprotein catabolic process"/>
    <property type="evidence" value="ECO:0007669"/>
    <property type="project" value="TreeGrafter"/>
</dbReference>
<evidence type="ECO:0000313" key="7">
    <source>
        <dbReference type="EMBL" id="SDD83454.1"/>
    </source>
</evidence>
<feature type="signal peptide" evidence="4">
    <location>
        <begin position="1"/>
        <end position="29"/>
    </location>
</feature>
<evidence type="ECO:0000256" key="4">
    <source>
        <dbReference type="SAM" id="SignalP"/>
    </source>
</evidence>
<keyword evidence="4" id="KW-0732">Signal</keyword>
<dbReference type="EMBL" id="FNAI01000002">
    <property type="protein sequence ID" value="SDD83454.1"/>
    <property type="molecule type" value="Genomic_DNA"/>
</dbReference>
<protein>
    <submittedName>
        <fullName evidence="7">Alpha-1,2-mannosidase, putative</fullName>
    </submittedName>
</protein>
<dbReference type="Gene3D" id="2.70.98.10">
    <property type="match status" value="1"/>
</dbReference>
<evidence type="ECO:0000256" key="3">
    <source>
        <dbReference type="ARBA" id="ARBA00022837"/>
    </source>
</evidence>
<dbReference type="GO" id="GO:0030246">
    <property type="term" value="F:carbohydrate binding"/>
    <property type="evidence" value="ECO:0007669"/>
    <property type="project" value="InterPro"/>
</dbReference>
<evidence type="ECO:0000256" key="2">
    <source>
        <dbReference type="ARBA" id="ARBA00011245"/>
    </source>
</evidence>
<dbReference type="InterPro" id="IPR012939">
    <property type="entry name" value="Glyco_hydro_92"/>
</dbReference>
<dbReference type="FunFam" id="1.20.1050.60:FF:000001">
    <property type="entry name" value="Putative alpha-1,2-mannosidase"/>
    <property type="match status" value="1"/>
</dbReference>
<dbReference type="Pfam" id="PF17678">
    <property type="entry name" value="Glyco_hydro_92N"/>
    <property type="match status" value="1"/>
</dbReference>
<dbReference type="FunFam" id="3.30.2080.10:FF:000001">
    <property type="entry name" value="Alpha-1,2-mannosidase subfamily"/>
    <property type="match status" value="1"/>
</dbReference>
<organism evidence="7 8">
    <name type="scientific">Mucilaginibacter pineti</name>
    <dbReference type="NCBI Taxonomy" id="1391627"/>
    <lineage>
        <taxon>Bacteria</taxon>
        <taxon>Pseudomonadati</taxon>
        <taxon>Bacteroidota</taxon>
        <taxon>Sphingobacteriia</taxon>
        <taxon>Sphingobacteriales</taxon>
        <taxon>Sphingobacteriaceae</taxon>
        <taxon>Mucilaginibacter</taxon>
    </lineage>
</organism>
<dbReference type="InterPro" id="IPR014718">
    <property type="entry name" value="GH-type_carb-bd"/>
</dbReference>
<feature type="domain" description="Glycosyl hydrolase family 92" evidence="5">
    <location>
        <begin position="289"/>
        <end position="751"/>
    </location>
</feature>
<feature type="domain" description="Glycosyl hydrolase family 92 N-terminal" evidence="6">
    <location>
        <begin position="38"/>
        <end position="283"/>
    </location>
</feature>
<dbReference type="InterPro" id="IPR005887">
    <property type="entry name" value="GH92_a_mannosidase_put"/>
</dbReference>
<dbReference type="Pfam" id="PF07971">
    <property type="entry name" value="Glyco_hydro_92"/>
    <property type="match status" value="1"/>
</dbReference>
<keyword evidence="8" id="KW-1185">Reference proteome</keyword>
<reference evidence="7 8" key="1">
    <citation type="submission" date="2016-10" db="EMBL/GenBank/DDBJ databases">
        <authorList>
            <person name="de Groot N.N."/>
        </authorList>
    </citation>
    <scope>NUCLEOTIDE SEQUENCE [LARGE SCALE GENOMIC DNA]</scope>
    <source>
        <strain evidence="7 8">47C3B</strain>
    </source>
</reference>
<dbReference type="InterPro" id="IPR041371">
    <property type="entry name" value="GH92_N"/>
</dbReference>
<dbReference type="RefSeq" id="WP_240315176.1">
    <property type="nucleotide sequence ID" value="NZ_FNAI01000002.1"/>
</dbReference>
<keyword evidence="3" id="KW-0106">Calcium</keyword>
<sequence length="767" mass="85543">MNHRTRIIKTTGVIAAFCISLSAQLTASAQTSKKLTSYVNPFIGTGAVKGSLSGNNYPGATVPFGMVQLSPDTRDEPEWDAACGYDHNDSFIAGFSHTHLSGTGAPDLFDILFMPYTGDEKTRAGDAKQVGSGYGSRFSHANESARAGYYQVKLDDHDINVELTATAHAGFHRYTFPKNSKAKVVIDLNHSLKKPNFGCQVIAAQFKMVNDHAVEGFRVITGWAKLRKVYFYAEFNKTIKSNDLVNGGTQNFDQKLLNGTDLRAIFDFDVADGKPVLAKIALSTVSTQNAKLNLDTEIPNWNFYQTVTQADSKWEKELEKIKVEGTAEQKEIFYTCLYHTFIQPNNYADVNGDYTAIDYTVHNTKGGFYSTFSLWDTYRAAHPLYTLVQPERTAGFVNSMISQYNTYGYLPIWQLWGQENYCMIGNHAIPVVVDAVLKGTPGIDINKAYEAVKNSSITNHPGSPFKAWEKYRYIPENIQSQSVSLTLEMAYDDWCVAQLAKKLSKTADYQHFMQRSQNFKNLYDIQSGFFRAKDTDAKWQTPFNPLQYGGNGGNPYTEGNAWQYNWYVPQDVKGLISLTGGDKKFTAKLDTFFTLTSKPGEVNGNASGFIGQYAHGNEPSHHITYLYNYAGQPWKTQFYVAKIMSELYNTSSSGYAGNEDCGQMSAWYVFSAMGFYPVNPASGVYVIGAPAMKKSVMRLSPIKTFTVLAPNRTAENIYIQSAKLNGKVYTHTYITQKDITDGGVLEFVMGNKPNMNWGTAINDRPVK</sequence>
<accession>A0A1G6XZ07</accession>
<dbReference type="Gene3D" id="3.30.2080.10">
    <property type="entry name" value="GH92 mannosidase domain"/>
    <property type="match status" value="1"/>
</dbReference>
<dbReference type="PANTHER" id="PTHR12143">
    <property type="entry name" value="PEPTIDE N-GLYCANASE PNGASE -RELATED"/>
    <property type="match status" value="1"/>
</dbReference>
<dbReference type="GO" id="GO:0005975">
    <property type="term" value="P:carbohydrate metabolic process"/>
    <property type="evidence" value="ECO:0007669"/>
    <property type="project" value="InterPro"/>
</dbReference>
<dbReference type="InterPro" id="IPR008928">
    <property type="entry name" value="6-hairpin_glycosidase_sf"/>
</dbReference>
<evidence type="ECO:0000259" key="5">
    <source>
        <dbReference type="Pfam" id="PF07971"/>
    </source>
</evidence>
<dbReference type="GO" id="GO:0000224">
    <property type="term" value="F:peptide-N4-(N-acetyl-beta-glucosaminyl)asparagine amidase activity"/>
    <property type="evidence" value="ECO:0007669"/>
    <property type="project" value="TreeGrafter"/>
</dbReference>
<gene>
    <name evidence="7" type="ORF">SAMN05216464_102721</name>
</gene>
<dbReference type="STRING" id="1391627.SAMN05216464_102721"/>
<comment type="subunit">
    <text evidence="2">Monomer.</text>
</comment>